<dbReference type="AlphaFoldDB" id="A0A8S2D7M2"/>
<feature type="non-terminal residue" evidence="2">
    <location>
        <position position="1238"/>
    </location>
</feature>
<feature type="compositionally biased region" description="Polar residues" evidence="1">
    <location>
        <begin position="797"/>
        <end position="812"/>
    </location>
</feature>
<evidence type="ECO:0000313" key="4">
    <source>
        <dbReference type="Proteomes" id="UP000677228"/>
    </source>
</evidence>
<dbReference type="Proteomes" id="UP000682733">
    <property type="component" value="Unassembled WGS sequence"/>
</dbReference>
<feature type="compositionally biased region" description="Low complexity" evidence="1">
    <location>
        <begin position="1110"/>
        <end position="1131"/>
    </location>
</feature>
<reference evidence="2" key="1">
    <citation type="submission" date="2021-02" db="EMBL/GenBank/DDBJ databases">
        <authorList>
            <person name="Nowell W R."/>
        </authorList>
    </citation>
    <scope>NUCLEOTIDE SEQUENCE</scope>
</reference>
<feature type="compositionally biased region" description="Low complexity" evidence="1">
    <location>
        <begin position="440"/>
        <end position="461"/>
    </location>
</feature>
<evidence type="ECO:0000313" key="3">
    <source>
        <dbReference type="EMBL" id="CAF3617186.1"/>
    </source>
</evidence>
<feature type="compositionally biased region" description="Low complexity" evidence="1">
    <location>
        <begin position="840"/>
        <end position="858"/>
    </location>
</feature>
<name>A0A8S2D7M2_9BILA</name>
<feature type="compositionally biased region" description="Low complexity" evidence="1">
    <location>
        <begin position="124"/>
        <end position="136"/>
    </location>
</feature>
<accession>A0A8S2D7M2</accession>
<feature type="compositionally biased region" description="Low complexity" evidence="1">
    <location>
        <begin position="1015"/>
        <end position="1027"/>
    </location>
</feature>
<feature type="compositionally biased region" description="Polar residues" evidence="1">
    <location>
        <begin position="774"/>
        <end position="789"/>
    </location>
</feature>
<feature type="compositionally biased region" description="Polar residues" evidence="1">
    <location>
        <begin position="1028"/>
        <end position="1053"/>
    </location>
</feature>
<feature type="compositionally biased region" description="Low complexity" evidence="1">
    <location>
        <begin position="16"/>
        <end position="29"/>
    </location>
</feature>
<feature type="compositionally biased region" description="Polar residues" evidence="1">
    <location>
        <begin position="685"/>
        <end position="702"/>
    </location>
</feature>
<dbReference type="EMBL" id="CAJNOK010001845">
    <property type="protein sequence ID" value="CAF0832568.1"/>
    <property type="molecule type" value="Genomic_DNA"/>
</dbReference>
<protein>
    <submittedName>
        <fullName evidence="2">Uncharacterized protein</fullName>
    </submittedName>
</protein>
<dbReference type="EMBL" id="CAJOBA010001845">
    <property type="protein sequence ID" value="CAF3617186.1"/>
    <property type="molecule type" value="Genomic_DNA"/>
</dbReference>
<feature type="compositionally biased region" description="Low complexity" evidence="1">
    <location>
        <begin position="642"/>
        <end position="666"/>
    </location>
</feature>
<feature type="compositionally biased region" description="Polar residues" evidence="1">
    <location>
        <begin position="667"/>
        <end position="677"/>
    </location>
</feature>
<feature type="compositionally biased region" description="Low complexity" evidence="1">
    <location>
        <begin position="345"/>
        <end position="357"/>
    </location>
</feature>
<feature type="region of interest" description="Disordered" evidence="1">
    <location>
        <begin position="331"/>
        <end position="471"/>
    </location>
</feature>
<dbReference type="Proteomes" id="UP000677228">
    <property type="component" value="Unassembled WGS sequence"/>
</dbReference>
<organism evidence="2 4">
    <name type="scientific">Didymodactylos carnosus</name>
    <dbReference type="NCBI Taxonomy" id="1234261"/>
    <lineage>
        <taxon>Eukaryota</taxon>
        <taxon>Metazoa</taxon>
        <taxon>Spiralia</taxon>
        <taxon>Gnathifera</taxon>
        <taxon>Rotifera</taxon>
        <taxon>Eurotatoria</taxon>
        <taxon>Bdelloidea</taxon>
        <taxon>Philodinida</taxon>
        <taxon>Philodinidae</taxon>
        <taxon>Didymodactylos</taxon>
    </lineage>
</organism>
<feature type="compositionally biased region" description="Low complexity" evidence="1">
    <location>
        <begin position="732"/>
        <end position="744"/>
    </location>
</feature>
<feature type="region of interest" description="Disordered" evidence="1">
    <location>
        <begin position="1"/>
        <end position="205"/>
    </location>
</feature>
<feature type="compositionally biased region" description="Polar residues" evidence="1">
    <location>
        <begin position="1060"/>
        <end position="1101"/>
    </location>
</feature>
<feature type="compositionally biased region" description="Polar residues" evidence="1">
    <location>
        <begin position="614"/>
        <end position="641"/>
    </location>
</feature>
<feature type="compositionally biased region" description="Polar residues" evidence="1">
    <location>
        <begin position="143"/>
        <end position="166"/>
    </location>
</feature>
<evidence type="ECO:0000313" key="2">
    <source>
        <dbReference type="EMBL" id="CAF0832568.1"/>
    </source>
</evidence>
<feature type="compositionally biased region" description="Polar residues" evidence="1">
    <location>
        <begin position="181"/>
        <end position="205"/>
    </location>
</feature>
<comment type="caution">
    <text evidence="2">The sequence shown here is derived from an EMBL/GenBank/DDBJ whole genome shotgun (WGS) entry which is preliminary data.</text>
</comment>
<feature type="region of interest" description="Disordered" evidence="1">
    <location>
        <begin position="774"/>
        <end position="875"/>
    </location>
</feature>
<feature type="region of interest" description="Disordered" evidence="1">
    <location>
        <begin position="614"/>
        <end position="744"/>
    </location>
</feature>
<proteinExistence type="predicted"/>
<feature type="compositionally biased region" description="Polar residues" evidence="1">
    <location>
        <begin position="96"/>
        <end position="123"/>
    </location>
</feature>
<feature type="compositionally biased region" description="Low complexity" evidence="1">
    <location>
        <begin position="703"/>
        <end position="721"/>
    </location>
</feature>
<feature type="compositionally biased region" description="Polar residues" evidence="1">
    <location>
        <begin position="390"/>
        <end position="431"/>
    </location>
</feature>
<gene>
    <name evidence="2" type="ORF">OVA965_LOCUS6220</name>
    <name evidence="3" type="ORF">TMI583_LOCUS6216</name>
</gene>
<sequence>VPSRGTPEASRASTDSNTSPRGSTSASSHPSRHSHTSSSAPTAEASHGSTHTHTSTGARTQAASHASTESDSSPSTLISPPSHTSTHTSLSGTTSPASLNSTQRDTSPSNPTPAASHPSNDINSSPSHATSGTSHASTDRHTQLTSPESVETTSALSPTRQTNSPQPFLPDIRIPPATETPAESHSSAVIDTRPTSPEPTTVSDENCYQNASLTDNTIIASIVISVAHINSIEQLDPTTGSGIHFTTSIVSSVTMTFYMTQLSQVHSLSIGQSSNVNQFQALLHDSDGAPLTDENGKNISQISSLGDHPMISSGIAIYLVGAVSIQLLTTDDGMPPQNQPGTEFAPTTQTPPTTAATGSNILSSGTESAKSHPSTYTRTSPSASIPVASHPSSESDISPVASTPTGSHTLTDSSRSDATSAESQRSTHTGTSPGGETLVPSHPSSASDASPSGATSAGAASTDDHGSTSQRMISAPSGMVCDPQIQLFGYVGIFFAVSSSSVYVTNTNNTNAKDFIDVGQHVLEVSLASLGLIHSVMVGCATTNVNQIKATTYDGNGGVLHSKTSGVMTNPRVDQLATDLVKRMEIHILSTTGGSPRCVELNMHACYPDSAITQPTVPSAGTPETNNASTDTHTSPSGVTPASSHPSSDSHTSSSSTALSEATHSSIHTSPSAATSGKSHHPTRPRTSPSNATATESYPWTVSDSSPSHATSGASHASTDAHTSRRGSTPASSHSSSDSHVSSSALTLAINEVSTDTPTSGSSATLQATYRSTHTSADAATSGASNASSDSDRSPGIATSSANHHSTDTNSPPSAPTLDKSDRSTRQHSSPSTGTLSVNASPSSATSPGSHLSSHSSAVIDTRPTSPEPTTVSDENCYQNASLTDNTIIASIVISVAHINSIEQLDPTTGSGIHFTTSIVSSVTMTFYMTQLSQVHSLSIGQSSNVNQFQALLHDSDGAPLTDENGKNISQISSLGDHPMISSGIAIYLVGAVSIQLLTTDDGMPPQNQPGTEFAPTTQTPPTTAATGSNILSSGTESAKSHPSTYTRTSPSASIPVASHPSSESDISPVASTPTGSHTLTDSSRSDATSAESQRSTHTGTSPGGETLVPSHPSSASDASPSGATSAGAASTDDHGSTSQRMTTTTAGKHATTTLLLPTCIEYSSNQNISSLFANHPLIEQSTISNMSKCICACSPGYSLRQHFSYDEVTPDQSYRHRRSRIKLDSDGIEDICNSPID</sequence>
<evidence type="ECO:0000256" key="1">
    <source>
        <dbReference type="SAM" id="MobiDB-lite"/>
    </source>
</evidence>
<feature type="compositionally biased region" description="Polar residues" evidence="1">
    <location>
        <begin position="358"/>
        <end position="383"/>
    </location>
</feature>
<feature type="compositionally biased region" description="Low complexity" evidence="1">
    <location>
        <begin position="36"/>
        <end position="95"/>
    </location>
</feature>
<feature type="compositionally biased region" description="Polar residues" evidence="1">
    <location>
        <begin position="827"/>
        <end position="839"/>
    </location>
</feature>
<feature type="region of interest" description="Disordered" evidence="1">
    <location>
        <begin position="1001"/>
        <end position="1147"/>
    </location>
</feature>
<feature type="compositionally biased region" description="Polar residues" evidence="1">
    <location>
        <begin position="863"/>
        <end position="875"/>
    </location>
</feature>